<organism evidence="2 3">
    <name type="scientific">Oldenlandia corymbosa var. corymbosa</name>
    <dbReference type="NCBI Taxonomy" id="529605"/>
    <lineage>
        <taxon>Eukaryota</taxon>
        <taxon>Viridiplantae</taxon>
        <taxon>Streptophyta</taxon>
        <taxon>Embryophyta</taxon>
        <taxon>Tracheophyta</taxon>
        <taxon>Spermatophyta</taxon>
        <taxon>Magnoliopsida</taxon>
        <taxon>eudicotyledons</taxon>
        <taxon>Gunneridae</taxon>
        <taxon>Pentapetalae</taxon>
        <taxon>asterids</taxon>
        <taxon>lamiids</taxon>
        <taxon>Gentianales</taxon>
        <taxon>Rubiaceae</taxon>
        <taxon>Rubioideae</taxon>
        <taxon>Spermacoceae</taxon>
        <taxon>Hedyotis-Oldenlandia complex</taxon>
        <taxon>Oldenlandia</taxon>
    </lineage>
</organism>
<feature type="transmembrane region" description="Helical" evidence="1">
    <location>
        <begin position="186"/>
        <end position="206"/>
    </location>
</feature>
<evidence type="ECO:0000256" key="1">
    <source>
        <dbReference type="SAM" id="Phobius"/>
    </source>
</evidence>
<gene>
    <name evidence="2" type="ORF">OLC1_LOCUS18814</name>
</gene>
<keyword evidence="3" id="KW-1185">Reference proteome</keyword>
<reference evidence="2" key="1">
    <citation type="submission" date="2023-03" db="EMBL/GenBank/DDBJ databases">
        <authorList>
            <person name="Julca I."/>
        </authorList>
    </citation>
    <scope>NUCLEOTIDE SEQUENCE</scope>
</reference>
<proteinExistence type="predicted"/>
<dbReference type="Proteomes" id="UP001161247">
    <property type="component" value="Chromosome 6"/>
</dbReference>
<accession>A0AAV1DU34</accession>
<feature type="transmembrane region" description="Helical" evidence="1">
    <location>
        <begin position="47"/>
        <end position="65"/>
    </location>
</feature>
<sequence length="214" mass="23854">MAEVADVRLAMETLFVTLEIRKLRLMSDKGKLRGGAGELLIGFARNLNLVNMVVLSVLQLGMNFVSNPLPLMSGALLILVIASWGCLVFARIADRRLRCSLEDLKKRESTFLENVNEFAVLIQKSQKVCQSKVAPVSQQDLPVNSGDGPPDMSWLIKLETLECRFELLRSHTPDSGILKGNRVEGIIRFLAVSFVLLGFCMMIVIYRNQDSTDL</sequence>
<keyword evidence="1" id="KW-0812">Transmembrane</keyword>
<keyword evidence="1" id="KW-0472">Membrane</keyword>
<name>A0AAV1DU34_OLDCO</name>
<keyword evidence="1" id="KW-1133">Transmembrane helix</keyword>
<evidence type="ECO:0000313" key="2">
    <source>
        <dbReference type="EMBL" id="CAI9111401.1"/>
    </source>
</evidence>
<feature type="transmembrane region" description="Helical" evidence="1">
    <location>
        <begin position="71"/>
        <end position="90"/>
    </location>
</feature>
<dbReference type="AlphaFoldDB" id="A0AAV1DU34"/>
<evidence type="ECO:0000313" key="3">
    <source>
        <dbReference type="Proteomes" id="UP001161247"/>
    </source>
</evidence>
<protein>
    <submittedName>
        <fullName evidence="2">OLC1v1011622C1</fullName>
    </submittedName>
</protein>
<dbReference type="EMBL" id="OX459123">
    <property type="protein sequence ID" value="CAI9111401.1"/>
    <property type="molecule type" value="Genomic_DNA"/>
</dbReference>